<dbReference type="STRING" id="398512.Bccel_0375"/>
<dbReference type="Gene3D" id="3.40.50.720">
    <property type="entry name" value="NAD(P)-binding Rossmann-like Domain"/>
    <property type="match status" value="1"/>
</dbReference>
<evidence type="ECO:0000313" key="4">
    <source>
        <dbReference type="EMBL" id="KNY25118.1"/>
    </source>
</evidence>
<evidence type="ECO:0000256" key="1">
    <source>
        <dbReference type="ARBA" id="ARBA00022538"/>
    </source>
</evidence>
<dbReference type="SUPFAM" id="SSF51735">
    <property type="entry name" value="NAD(P)-binding Rossmann-fold domains"/>
    <property type="match status" value="1"/>
</dbReference>
<dbReference type="SUPFAM" id="SSF116726">
    <property type="entry name" value="TrkA C-terminal domain-like"/>
    <property type="match status" value="1"/>
</dbReference>
<dbReference type="Proteomes" id="UP000036923">
    <property type="component" value="Unassembled WGS sequence"/>
</dbReference>
<reference evidence="5" key="1">
    <citation type="submission" date="2015-07" db="EMBL/GenBank/DDBJ databases">
        <title>Near-Complete Genome Sequence of the Cellulolytic Bacterium Bacteroides (Pseudobacteroides) cellulosolvens ATCC 35603.</title>
        <authorList>
            <person name="Dassa B."/>
            <person name="Utturkar S.M."/>
            <person name="Klingeman D.M."/>
            <person name="Hurt R.A."/>
            <person name="Keller M."/>
            <person name="Xu J."/>
            <person name="Reddy Y.H.K."/>
            <person name="Borovok I."/>
            <person name="Grinberg I.R."/>
            <person name="Lamed R."/>
            <person name="Zhivin O."/>
            <person name="Bayer E.A."/>
            <person name="Brown S.D."/>
        </authorList>
    </citation>
    <scope>NUCLEOTIDE SEQUENCE [LARGE SCALE GENOMIC DNA]</scope>
    <source>
        <strain evidence="5">DSM 2933</strain>
    </source>
</reference>
<keyword evidence="1" id="KW-0406">Ion transport</keyword>
<dbReference type="PANTHER" id="PTHR43833">
    <property type="entry name" value="POTASSIUM CHANNEL PROTEIN 2-RELATED-RELATED"/>
    <property type="match status" value="1"/>
</dbReference>
<proteinExistence type="predicted"/>
<dbReference type="InterPro" id="IPR036291">
    <property type="entry name" value="NAD(P)-bd_dom_sf"/>
</dbReference>
<dbReference type="InterPro" id="IPR036721">
    <property type="entry name" value="RCK_C_sf"/>
</dbReference>
<dbReference type="InterPro" id="IPR050721">
    <property type="entry name" value="Trk_Ktr_HKT_K-transport"/>
</dbReference>
<dbReference type="AlphaFoldDB" id="A0A0L6JHB3"/>
<keyword evidence="2" id="KW-0630">Potassium</keyword>
<dbReference type="PROSITE" id="PS51201">
    <property type="entry name" value="RCK_N"/>
    <property type="match status" value="1"/>
</dbReference>
<organism evidence="4 5">
    <name type="scientific">Pseudobacteroides cellulosolvens ATCC 35603 = DSM 2933</name>
    <dbReference type="NCBI Taxonomy" id="398512"/>
    <lineage>
        <taxon>Bacteria</taxon>
        <taxon>Bacillati</taxon>
        <taxon>Bacillota</taxon>
        <taxon>Clostridia</taxon>
        <taxon>Eubacteriales</taxon>
        <taxon>Oscillospiraceae</taxon>
        <taxon>Pseudobacteroides</taxon>
    </lineage>
</organism>
<evidence type="ECO:0000256" key="2">
    <source>
        <dbReference type="ARBA" id="ARBA00022958"/>
    </source>
</evidence>
<keyword evidence="1" id="KW-0633">Potassium transport</keyword>
<protein>
    <submittedName>
        <fullName evidence="4">TrkA-N domain protein</fullName>
    </submittedName>
</protein>
<keyword evidence="1" id="KW-0813">Transport</keyword>
<comment type="caution">
    <text evidence="4">The sequence shown here is derived from an EMBL/GenBank/DDBJ whole genome shotgun (WGS) entry which is preliminary data.</text>
</comment>
<feature type="domain" description="RCK N-terminal" evidence="3">
    <location>
        <begin position="1"/>
        <end position="123"/>
    </location>
</feature>
<dbReference type="Pfam" id="PF02254">
    <property type="entry name" value="TrkA_N"/>
    <property type="match status" value="1"/>
</dbReference>
<dbReference type="InterPro" id="IPR006036">
    <property type="entry name" value="K_uptake_TrkA"/>
</dbReference>
<evidence type="ECO:0000259" key="3">
    <source>
        <dbReference type="PROSITE" id="PS51201"/>
    </source>
</evidence>
<dbReference type="EMBL" id="LGTC01000001">
    <property type="protein sequence ID" value="KNY25118.1"/>
    <property type="molecule type" value="Genomic_DNA"/>
</dbReference>
<dbReference type="OrthoDB" id="9775180at2"/>
<accession>A0A0L6JHB3</accession>
<dbReference type="RefSeq" id="WP_036946308.1">
    <property type="nucleotide sequence ID" value="NZ_KN050763.1"/>
</dbReference>
<dbReference type="GO" id="GO:0005886">
    <property type="term" value="C:plasma membrane"/>
    <property type="evidence" value="ECO:0007669"/>
    <property type="project" value="InterPro"/>
</dbReference>
<evidence type="ECO:0000313" key="5">
    <source>
        <dbReference type="Proteomes" id="UP000036923"/>
    </source>
</evidence>
<keyword evidence="5" id="KW-1185">Reference proteome</keyword>
<gene>
    <name evidence="4" type="ORF">Bccel_0375</name>
</gene>
<dbReference type="GO" id="GO:0015079">
    <property type="term" value="F:potassium ion transmembrane transporter activity"/>
    <property type="evidence" value="ECO:0007669"/>
    <property type="project" value="InterPro"/>
</dbReference>
<name>A0A0L6JHB3_9FIRM</name>
<dbReference type="eggNOG" id="COG0569">
    <property type="taxonomic scope" value="Bacteria"/>
</dbReference>
<dbReference type="PANTHER" id="PTHR43833:SF8">
    <property type="entry name" value="TRK SYSTEM POTASSIUM UPTAKE PROTEIN TRKA"/>
    <property type="match status" value="1"/>
</dbReference>
<dbReference type="PRINTS" id="PR00335">
    <property type="entry name" value="KUPTAKETRKA"/>
</dbReference>
<sequence length="204" mass="22581">MQIIIIGCGKVGSKFAQMMSDEGHDVVIVDSDSGAFKSLGLAFNGLTITGVPIDQDILKQAGIETADILIALTPDDNINIMACQVAKEIFNVPKVLARIFNPEREDVFHQFGLDTICPTNVTVDVIKSFVFEDKDVTKFNIGSNLISFKREKVQEKYEGKRISSIKLKSGLFVFGIIRNGTFNFAYPSLRLNKDDTLLISEKID</sequence>
<dbReference type="InterPro" id="IPR003148">
    <property type="entry name" value="RCK_N"/>
</dbReference>